<protein>
    <submittedName>
        <fullName evidence="2">Site-specific integrase</fullName>
    </submittedName>
</protein>
<dbReference type="GO" id="GO:0003677">
    <property type="term" value="F:DNA binding"/>
    <property type="evidence" value="ECO:0007669"/>
    <property type="project" value="InterPro"/>
</dbReference>
<dbReference type="CDD" id="cd01185">
    <property type="entry name" value="INTN1_C_like"/>
    <property type="match status" value="1"/>
</dbReference>
<keyword evidence="3" id="KW-1185">Reference proteome</keyword>
<dbReference type="GO" id="GO:0015074">
    <property type="term" value="P:DNA integration"/>
    <property type="evidence" value="ECO:0007669"/>
    <property type="project" value="InterPro"/>
</dbReference>
<reference evidence="2" key="1">
    <citation type="submission" date="2021-06" db="EMBL/GenBank/DDBJ databases">
        <authorList>
            <person name="Huq M.A."/>
        </authorList>
    </citation>
    <scope>NUCLEOTIDE SEQUENCE</scope>
    <source>
        <strain evidence="2">MAH-26</strain>
    </source>
</reference>
<evidence type="ECO:0000313" key="2">
    <source>
        <dbReference type="EMBL" id="MBV4359117.1"/>
    </source>
</evidence>
<dbReference type="Pfam" id="PF17293">
    <property type="entry name" value="Arm-DNA-bind_5"/>
    <property type="match status" value="1"/>
</dbReference>
<dbReference type="AlphaFoldDB" id="A0A9E2W936"/>
<dbReference type="PROSITE" id="PS51898">
    <property type="entry name" value="TYR_RECOMBINASE"/>
    <property type="match status" value="1"/>
</dbReference>
<organism evidence="2 3">
    <name type="scientific">Pinibacter aurantiacus</name>
    <dbReference type="NCBI Taxonomy" id="2851599"/>
    <lineage>
        <taxon>Bacteria</taxon>
        <taxon>Pseudomonadati</taxon>
        <taxon>Bacteroidota</taxon>
        <taxon>Chitinophagia</taxon>
        <taxon>Chitinophagales</taxon>
        <taxon>Chitinophagaceae</taxon>
        <taxon>Pinibacter</taxon>
    </lineage>
</organism>
<dbReference type="Proteomes" id="UP000812270">
    <property type="component" value="Unassembled WGS sequence"/>
</dbReference>
<dbReference type="InterPro" id="IPR025269">
    <property type="entry name" value="SAM-like_dom"/>
</dbReference>
<dbReference type="PANTHER" id="PTHR30349">
    <property type="entry name" value="PHAGE INTEGRASE-RELATED"/>
    <property type="match status" value="1"/>
</dbReference>
<sequence length="409" mass="46955">MLEKSIGLFFFLKKPKNYKSGAKDVYLKVTVDGIPRELSCKRKWEPSRWSVDAGRATGQKEDSRELNIYLDTLQTKAYEAKRILLDRGKVVTANAIKDILSGVEQQRRMFIYLFQKHNDEMSKMIGNGVAKGTWTNFNTSLTHTKEFIKYKYKAADMNILSLDVEFIKDFYAWLRTEKKCAHNSAIKNLANMKKIVLDCVEKKWLVGDPFAGFDMTRTEVKPTFLMMDELKAIMEKEITNDRLVRVRDVFVFCCFTGLAFIDVRQLKRSEVVKGFDGEYWISKDRQKEGVLSQIPLLPVCIELLKKYENDPMCCANNMLLPVLSNQKYNSYLKEIAVICNINKELTSHVARHTFGTSVTLGNGVPITTIKEMLGHKTLKQTLHYARVLAVKTSEDMQVLKSKLTGTFSL</sequence>
<dbReference type="InterPro" id="IPR035386">
    <property type="entry name" value="Arm-DNA-bind_5"/>
</dbReference>
<dbReference type="PANTHER" id="PTHR30349:SF64">
    <property type="entry name" value="PROPHAGE INTEGRASE INTD-RELATED"/>
    <property type="match status" value="1"/>
</dbReference>
<feature type="domain" description="Tyr recombinase" evidence="1">
    <location>
        <begin position="220"/>
        <end position="401"/>
    </location>
</feature>
<dbReference type="RefSeq" id="WP_217792998.1">
    <property type="nucleotide sequence ID" value="NZ_JAHSPG010000014.1"/>
</dbReference>
<dbReference type="InterPro" id="IPR050090">
    <property type="entry name" value="Tyrosine_recombinase_XerCD"/>
</dbReference>
<gene>
    <name evidence="2" type="ORF">KTO63_18255</name>
</gene>
<comment type="caution">
    <text evidence="2">The sequence shown here is derived from an EMBL/GenBank/DDBJ whole genome shotgun (WGS) entry which is preliminary data.</text>
</comment>
<evidence type="ECO:0000259" key="1">
    <source>
        <dbReference type="PROSITE" id="PS51898"/>
    </source>
</evidence>
<dbReference type="Pfam" id="PF13102">
    <property type="entry name" value="Phage_int_SAM_5"/>
    <property type="match status" value="1"/>
</dbReference>
<dbReference type="InterPro" id="IPR002104">
    <property type="entry name" value="Integrase_catalytic"/>
</dbReference>
<proteinExistence type="predicted"/>
<evidence type="ECO:0000313" key="3">
    <source>
        <dbReference type="Proteomes" id="UP000812270"/>
    </source>
</evidence>
<accession>A0A9E2W936</accession>
<dbReference type="GO" id="GO:0006310">
    <property type="term" value="P:DNA recombination"/>
    <property type="evidence" value="ECO:0007669"/>
    <property type="project" value="InterPro"/>
</dbReference>
<name>A0A9E2W936_9BACT</name>
<dbReference type="Pfam" id="PF00589">
    <property type="entry name" value="Phage_integrase"/>
    <property type="match status" value="1"/>
</dbReference>
<dbReference type="EMBL" id="JAHSPG010000014">
    <property type="protein sequence ID" value="MBV4359117.1"/>
    <property type="molecule type" value="Genomic_DNA"/>
</dbReference>